<evidence type="ECO:0000313" key="7">
    <source>
        <dbReference type="Proteomes" id="UP001280121"/>
    </source>
</evidence>
<dbReference type="PROSITE" id="PS50966">
    <property type="entry name" value="ZF_SWIM"/>
    <property type="match status" value="1"/>
</dbReference>
<evidence type="ECO:0000256" key="3">
    <source>
        <dbReference type="ARBA" id="ARBA00022833"/>
    </source>
</evidence>
<name>A0AAD9U2Z4_9ROSI</name>
<dbReference type="InterPro" id="IPR007527">
    <property type="entry name" value="Znf_SWIM"/>
</dbReference>
<comment type="caution">
    <text evidence="6">The sequence shown here is derived from an EMBL/GenBank/DDBJ whole genome shotgun (WGS) entry which is preliminary data.</text>
</comment>
<dbReference type="Proteomes" id="UP001280121">
    <property type="component" value="Unassembled WGS sequence"/>
</dbReference>
<evidence type="ECO:0000256" key="1">
    <source>
        <dbReference type="ARBA" id="ARBA00022723"/>
    </source>
</evidence>
<evidence type="ECO:0000256" key="2">
    <source>
        <dbReference type="ARBA" id="ARBA00022771"/>
    </source>
</evidence>
<organism evidence="6 7">
    <name type="scientific">Dipteronia dyeriana</name>
    <dbReference type="NCBI Taxonomy" id="168575"/>
    <lineage>
        <taxon>Eukaryota</taxon>
        <taxon>Viridiplantae</taxon>
        <taxon>Streptophyta</taxon>
        <taxon>Embryophyta</taxon>
        <taxon>Tracheophyta</taxon>
        <taxon>Spermatophyta</taxon>
        <taxon>Magnoliopsida</taxon>
        <taxon>eudicotyledons</taxon>
        <taxon>Gunneridae</taxon>
        <taxon>Pentapetalae</taxon>
        <taxon>rosids</taxon>
        <taxon>malvids</taxon>
        <taxon>Sapindales</taxon>
        <taxon>Sapindaceae</taxon>
        <taxon>Hippocastanoideae</taxon>
        <taxon>Acereae</taxon>
        <taxon>Dipteronia</taxon>
    </lineage>
</organism>
<keyword evidence="2 4" id="KW-0863">Zinc-finger</keyword>
<dbReference type="AlphaFoldDB" id="A0AAD9U2Z4"/>
<dbReference type="PANTHER" id="PTHR31973">
    <property type="entry name" value="POLYPROTEIN, PUTATIVE-RELATED"/>
    <property type="match status" value="1"/>
</dbReference>
<keyword evidence="3" id="KW-0862">Zinc</keyword>
<dbReference type="InterPro" id="IPR006564">
    <property type="entry name" value="Znf_PMZ"/>
</dbReference>
<gene>
    <name evidence="6" type="ORF">Ddye_021716</name>
</gene>
<dbReference type="GO" id="GO:0008270">
    <property type="term" value="F:zinc ion binding"/>
    <property type="evidence" value="ECO:0007669"/>
    <property type="project" value="UniProtKB-KW"/>
</dbReference>
<keyword evidence="7" id="KW-1185">Reference proteome</keyword>
<dbReference type="SMART" id="SM00575">
    <property type="entry name" value="ZnF_PMZ"/>
    <property type="match status" value="1"/>
</dbReference>
<reference evidence="6" key="1">
    <citation type="journal article" date="2023" name="Plant J.">
        <title>Genome sequences and population genomics provide insights into the demographic history, inbreeding, and mutation load of two 'living fossil' tree species of Dipteronia.</title>
        <authorList>
            <person name="Feng Y."/>
            <person name="Comes H.P."/>
            <person name="Chen J."/>
            <person name="Zhu S."/>
            <person name="Lu R."/>
            <person name="Zhang X."/>
            <person name="Li P."/>
            <person name="Qiu J."/>
            <person name="Olsen K.M."/>
            <person name="Qiu Y."/>
        </authorList>
    </citation>
    <scope>NUCLEOTIDE SEQUENCE</scope>
    <source>
        <strain evidence="6">KIB01</strain>
    </source>
</reference>
<protein>
    <recommendedName>
        <fullName evidence="5">SWIM-type domain-containing protein</fullName>
    </recommendedName>
</protein>
<feature type="domain" description="SWIM-type" evidence="5">
    <location>
        <begin position="326"/>
        <end position="358"/>
    </location>
</feature>
<dbReference type="PANTHER" id="PTHR31973:SF187">
    <property type="entry name" value="MUTATOR TRANSPOSASE MUDRA PROTEIN"/>
    <property type="match status" value="1"/>
</dbReference>
<proteinExistence type="predicted"/>
<sequence length="420" mass="49002">MWTLYRAKHRVLDKAENQNCNSYNKLHSYGHIVKERNPGSMAYLQTITPVPGGPTLFQRFFLNFTAQKDGFLYGCRPFIRLDACHLKGKFSRVLMSAVGLDANNGVFPIALCVAEGESKQSWGWFLEQLYLHIGLEETRRVTFMSDRQKGVLDTVVRQWPRATNRFCVRHIIANLQAKYRGPLNGVYVWDATNKSNKREFLEEIEKLKLVNIDAYNYVMGIPLKSWCIHEFDTHVKSEHTTNNISENFNSWVDELRSLPALHMLESIRRKLMKRANKRLESTKKWDGNVPPAVCKKLAKMQDKGRFVTVLCASETKFEVKDELIYYNVDLENYTCDCGFWQVSGIPCKHAMAVINTKRLNSHDFVHKYLTKEYYLKTYSHVINPIPNEFLWPEIEHIEVLPPMKKKMSGRPKKKQKNEQR</sequence>
<dbReference type="EMBL" id="JANJYI010000006">
    <property type="protein sequence ID" value="KAK2646521.1"/>
    <property type="molecule type" value="Genomic_DNA"/>
</dbReference>
<evidence type="ECO:0000313" key="6">
    <source>
        <dbReference type="EMBL" id="KAK2646521.1"/>
    </source>
</evidence>
<evidence type="ECO:0000259" key="5">
    <source>
        <dbReference type="PROSITE" id="PS50966"/>
    </source>
</evidence>
<dbReference type="InterPro" id="IPR018289">
    <property type="entry name" value="MULE_transposase_dom"/>
</dbReference>
<keyword evidence="1" id="KW-0479">Metal-binding</keyword>
<accession>A0AAD9U2Z4</accession>
<dbReference type="Pfam" id="PF10551">
    <property type="entry name" value="MULE"/>
    <property type="match status" value="1"/>
</dbReference>
<dbReference type="Pfam" id="PF04434">
    <property type="entry name" value="SWIM"/>
    <property type="match status" value="1"/>
</dbReference>
<evidence type="ECO:0000256" key="4">
    <source>
        <dbReference type="PROSITE-ProRule" id="PRU00325"/>
    </source>
</evidence>